<dbReference type="EMBL" id="JACHVA010000118">
    <property type="protein sequence ID" value="MBC2603123.1"/>
    <property type="molecule type" value="Genomic_DNA"/>
</dbReference>
<organism evidence="2 3">
    <name type="scientific">Puniceicoccus vermicola</name>
    <dbReference type="NCBI Taxonomy" id="388746"/>
    <lineage>
        <taxon>Bacteria</taxon>
        <taxon>Pseudomonadati</taxon>
        <taxon>Verrucomicrobiota</taxon>
        <taxon>Opitutia</taxon>
        <taxon>Puniceicoccales</taxon>
        <taxon>Puniceicoccaceae</taxon>
        <taxon>Puniceicoccus</taxon>
    </lineage>
</organism>
<keyword evidence="3" id="KW-1185">Reference proteome</keyword>
<dbReference type="Proteomes" id="UP000525652">
    <property type="component" value="Unassembled WGS sequence"/>
</dbReference>
<sequence length="71" mass="7735">MKIVSALGLAFLFGLVGCVQFQDNMESDDYDSSISGLSKNEEQQVNDFEAAGQLNSYEAKEMDESISGSDM</sequence>
<dbReference type="PROSITE" id="PS51257">
    <property type="entry name" value="PROKAR_LIPOPROTEIN"/>
    <property type="match status" value="1"/>
</dbReference>
<evidence type="ECO:0000313" key="3">
    <source>
        <dbReference type="Proteomes" id="UP000525652"/>
    </source>
</evidence>
<reference evidence="2 3" key="1">
    <citation type="submission" date="2020-07" db="EMBL/GenBank/DDBJ databases">
        <authorList>
            <person name="Feng X."/>
        </authorList>
    </citation>
    <scope>NUCLEOTIDE SEQUENCE [LARGE SCALE GENOMIC DNA]</scope>
    <source>
        <strain evidence="2 3">JCM14086</strain>
    </source>
</reference>
<name>A0A7X1E5K0_9BACT</name>
<evidence type="ECO:0000313" key="2">
    <source>
        <dbReference type="EMBL" id="MBC2603123.1"/>
    </source>
</evidence>
<dbReference type="RefSeq" id="WP_185693764.1">
    <property type="nucleotide sequence ID" value="NZ_JACHVA010000118.1"/>
</dbReference>
<evidence type="ECO:0000256" key="1">
    <source>
        <dbReference type="SAM" id="SignalP"/>
    </source>
</evidence>
<keyword evidence="1" id="KW-0732">Signal</keyword>
<dbReference type="AlphaFoldDB" id="A0A7X1E5K0"/>
<accession>A0A7X1E5K0</accession>
<proteinExistence type="predicted"/>
<gene>
    <name evidence="2" type="ORF">H5P30_15170</name>
</gene>
<feature type="chain" id="PRO_5030821319" evidence="1">
    <location>
        <begin position="22"/>
        <end position="71"/>
    </location>
</feature>
<feature type="signal peptide" evidence="1">
    <location>
        <begin position="1"/>
        <end position="21"/>
    </location>
</feature>
<comment type="caution">
    <text evidence="2">The sequence shown here is derived from an EMBL/GenBank/DDBJ whole genome shotgun (WGS) entry which is preliminary data.</text>
</comment>
<protein>
    <submittedName>
        <fullName evidence="2">Uncharacterized protein</fullName>
    </submittedName>
</protein>